<protein>
    <submittedName>
        <fullName evidence="1">Trm112 family protein</fullName>
    </submittedName>
</protein>
<dbReference type="InterPro" id="IPR005651">
    <property type="entry name" value="Trm112-like"/>
</dbReference>
<dbReference type="Gene3D" id="2.20.25.10">
    <property type="match status" value="1"/>
</dbReference>
<evidence type="ECO:0000313" key="2">
    <source>
        <dbReference type="Proteomes" id="UP000677668"/>
    </source>
</evidence>
<dbReference type="EMBL" id="CP072642">
    <property type="protein sequence ID" value="QUV94275.1"/>
    <property type="molecule type" value="Genomic_DNA"/>
</dbReference>
<gene>
    <name evidence="1" type="ORF">J8C05_02155</name>
</gene>
<keyword evidence="2" id="KW-1185">Reference proteome</keyword>
<name>A0ABX8B3I4_9BACT</name>
<sequence>METATGHTDAALPAIELICCVVCRVPVVLLADRTGVQCPRCHRVYPIEDGIPQMLLEKARQPSESSLEGS</sequence>
<reference evidence="1 2" key="1">
    <citation type="submission" date="2021-03" db="EMBL/GenBank/DDBJ databases">
        <title>Genomic and phenotypic characterization of Chloracidobacterium isolates provides evidence for multiple species.</title>
        <authorList>
            <person name="Saini M.K."/>
            <person name="Costas A.M.G."/>
            <person name="Tank M."/>
            <person name="Bryant D.A."/>
        </authorList>
    </citation>
    <scope>NUCLEOTIDE SEQUENCE [LARGE SCALE GENOMIC DNA]</scope>
    <source>
        <strain evidence="1 2">N</strain>
    </source>
</reference>
<accession>A0ABX8B3I4</accession>
<proteinExistence type="predicted"/>
<dbReference type="SUPFAM" id="SSF158997">
    <property type="entry name" value="Trm112p-like"/>
    <property type="match status" value="1"/>
</dbReference>
<evidence type="ECO:0000313" key="1">
    <source>
        <dbReference type="EMBL" id="QUV94275.1"/>
    </source>
</evidence>
<organism evidence="1 2">
    <name type="scientific">Chloracidobacterium sp. N</name>
    <dbReference type="NCBI Taxonomy" id="2821540"/>
    <lineage>
        <taxon>Bacteria</taxon>
        <taxon>Pseudomonadati</taxon>
        <taxon>Acidobacteriota</taxon>
        <taxon>Terriglobia</taxon>
        <taxon>Terriglobales</taxon>
        <taxon>Acidobacteriaceae</taxon>
        <taxon>Chloracidobacterium</taxon>
        <taxon>Chloracidobacterium aggregatum</taxon>
    </lineage>
</organism>
<dbReference type="Pfam" id="PF03966">
    <property type="entry name" value="Trm112p"/>
    <property type="match status" value="1"/>
</dbReference>
<dbReference type="Proteomes" id="UP000677668">
    <property type="component" value="Chromosome 1"/>
</dbReference>
<dbReference type="RefSeq" id="WP_211422578.1">
    <property type="nucleotide sequence ID" value="NZ_CP072642.1"/>
</dbReference>